<name>A0AAJ6NX05_9CYAN</name>
<reference evidence="1 2" key="1">
    <citation type="journal article" date="2023" name="Limnol Oceanogr Lett">
        <title>Environmental adaptations by the intertidal Antarctic cyanobacterium Halotia branconii CENA392 as revealed using long-read genome sequencing.</title>
        <authorList>
            <person name="Dextro R.B."/>
            <person name="Delbaje E."/>
            <person name="Freitas P.N.N."/>
            <person name="Geraldes V."/>
            <person name="Pinto E."/>
            <person name="Long P.F."/>
            <person name="Fiore M.F."/>
        </authorList>
    </citation>
    <scope>NUCLEOTIDE SEQUENCE [LARGE SCALE GENOMIC DNA]</scope>
    <source>
        <strain evidence="1 2">CENA392</strain>
    </source>
</reference>
<dbReference type="Pfam" id="PF18506">
    <property type="entry name" value="RelB-like"/>
    <property type="match status" value="1"/>
</dbReference>
<organism evidence="1 2">
    <name type="scientific">Halotia branconii CENA392</name>
    <dbReference type="NCBI Taxonomy" id="1539056"/>
    <lineage>
        <taxon>Bacteria</taxon>
        <taxon>Bacillati</taxon>
        <taxon>Cyanobacteriota</taxon>
        <taxon>Cyanophyceae</taxon>
        <taxon>Nostocales</taxon>
        <taxon>Nodulariaceae</taxon>
        <taxon>Halotia</taxon>
    </lineage>
</organism>
<sequence length="69" mass="8158">MKAEEYPFVQELITDKQGQILKVVLEFEEYQRLLDAIEDEGLYQAMQAVKDETPLSINEALKDIYRYFP</sequence>
<evidence type="ECO:0000313" key="1">
    <source>
        <dbReference type="EMBL" id="WGV28043.1"/>
    </source>
</evidence>
<dbReference type="RefSeq" id="WP_281485275.1">
    <property type="nucleotide sequence ID" value="NZ_CP124543.1"/>
</dbReference>
<dbReference type="InterPro" id="IPR049537">
    <property type="entry name" value="RelB-like"/>
</dbReference>
<accession>A0AAJ6NX05</accession>
<keyword evidence="2" id="KW-1185">Reference proteome</keyword>
<dbReference type="AlphaFoldDB" id="A0AAJ6NX05"/>
<proteinExistence type="predicted"/>
<dbReference type="KEGG" id="hbq:QI031_11420"/>
<evidence type="ECO:0000313" key="2">
    <source>
        <dbReference type="Proteomes" id="UP001223520"/>
    </source>
</evidence>
<protein>
    <submittedName>
        <fullName evidence="1">Uncharacterized protein</fullName>
    </submittedName>
</protein>
<dbReference type="Proteomes" id="UP001223520">
    <property type="component" value="Chromosome"/>
</dbReference>
<gene>
    <name evidence="1" type="ORF">QI031_11420</name>
</gene>
<dbReference type="EMBL" id="CP124543">
    <property type="protein sequence ID" value="WGV28043.1"/>
    <property type="molecule type" value="Genomic_DNA"/>
</dbReference>